<keyword evidence="6" id="KW-0653">Protein transport</keyword>
<protein>
    <submittedName>
        <fullName evidence="11">General secretion pathway protein C</fullName>
    </submittedName>
</protein>
<accession>A0A4R2N4H0</accession>
<evidence type="ECO:0000256" key="4">
    <source>
        <dbReference type="ARBA" id="ARBA00022519"/>
    </source>
</evidence>
<feature type="transmembrane region" description="Helical" evidence="9">
    <location>
        <begin position="12"/>
        <end position="31"/>
    </location>
</feature>
<dbReference type="GO" id="GO:0015031">
    <property type="term" value="P:protein transport"/>
    <property type="evidence" value="ECO:0007669"/>
    <property type="project" value="UniProtKB-KW"/>
</dbReference>
<dbReference type="EMBL" id="SLXH01000025">
    <property type="protein sequence ID" value="TCP15346.1"/>
    <property type="molecule type" value="Genomic_DNA"/>
</dbReference>
<dbReference type="GO" id="GO:0005886">
    <property type="term" value="C:plasma membrane"/>
    <property type="evidence" value="ECO:0007669"/>
    <property type="project" value="UniProtKB-SubCell"/>
</dbReference>
<dbReference type="OrthoDB" id="9154044at2"/>
<keyword evidence="7 9" id="KW-1133">Transmembrane helix</keyword>
<evidence type="ECO:0000256" key="2">
    <source>
        <dbReference type="ARBA" id="ARBA00022448"/>
    </source>
</evidence>
<keyword evidence="5 9" id="KW-0812">Transmembrane</keyword>
<keyword evidence="3" id="KW-1003">Cell membrane</keyword>
<evidence type="ECO:0000256" key="5">
    <source>
        <dbReference type="ARBA" id="ARBA00022692"/>
    </source>
</evidence>
<name>A0A4R2N4H0_9BURK</name>
<comment type="subcellular location">
    <subcellularLocation>
        <location evidence="1">Cell inner membrane</location>
    </subcellularLocation>
</comment>
<dbReference type="AlphaFoldDB" id="A0A4R2N4H0"/>
<sequence>MVTNLDHSWGVRLATFALAALAAASVAYWGLRLSAPAATLPEAAVAVAPPAPDVQAMARLLGAGPVAAPAAAPAPSASSRFALVGVLAGRDSGGGVALIALDGQPPKPYRVGAQVDAGWVLQSLGPRQARLGAALNGQAALTLEMPQRR</sequence>
<feature type="domain" description="Type II secretion system protein GspC N-terminal" evidence="10">
    <location>
        <begin position="68"/>
        <end position="125"/>
    </location>
</feature>
<proteinExistence type="predicted"/>
<keyword evidence="12" id="KW-1185">Reference proteome</keyword>
<dbReference type="RefSeq" id="WP_119013776.1">
    <property type="nucleotide sequence ID" value="NZ_QXNC01000022.1"/>
</dbReference>
<dbReference type="Proteomes" id="UP000295182">
    <property type="component" value="Unassembled WGS sequence"/>
</dbReference>
<evidence type="ECO:0000256" key="7">
    <source>
        <dbReference type="ARBA" id="ARBA00022989"/>
    </source>
</evidence>
<evidence type="ECO:0000313" key="12">
    <source>
        <dbReference type="Proteomes" id="UP000295182"/>
    </source>
</evidence>
<gene>
    <name evidence="11" type="ORF">EV674_12531</name>
</gene>
<keyword evidence="8 9" id="KW-0472">Membrane</keyword>
<evidence type="ECO:0000256" key="1">
    <source>
        <dbReference type="ARBA" id="ARBA00004533"/>
    </source>
</evidence>
<comment type="caution">
    <text evidence="11">The sequence shown here is derived from an EMBL/GenBank/DDBJ whole genome shotgun (WGS) entry which is preliminary data.</text>
</comment>
<dbReference type="InterPro" id="IPR024961">
    <property type="entry name" value="T2SS_GspC_N"/>
</dbReference>
<evidence type="ECO:0000256" key="3">
    <source>
        <dbReference type="ARBA" id="ARBA00022475"/>
    </source>
</evidence>
<evidence type="ECO:0000313" key="11">
    <source>
        <dbReference type="EMBL" id="TCP15346.1"/>
    </source>
</evidence>
<dbReference type="Pfam" id="PF11356">
    <property type="entry name" value="T2SSC"/>
    <property type="match status" value="1"/>
</dbReference>
<evidence type="ECO:0000256" key="8">
    <source>
        <dbReference type="ARBA" id="ARBA00023136"/>
    </source>
</evidence>
<reference evidence="11 12" key="1">
    <citation type="submission" date="2019-03" db="EMBL/GenBank/DDBJ databases">
        <title>Genomic Encyclopedia of Type Strains, Phase IV (KMG-IV): sequencing the most valuable type-strain genomes for metagenomic binning, comparative biology and taxonomic classification.</title>
        <authorList>
            <person name="Goeker M."/>
        </authorList>
    </citation>
    <scope>NUCLEOTIDE SEQUENCE [LARGE SCALE GENOMIC DNA]</scope>
    <source>
        <strain evidence="11 12">DSM 1837</strain>
    </source>
</reference>
<evidence type="ECO:0000256" key="6">
    <source>
        <dbReference type="ARBA" id="ARBA00022927"/>
    </source>
</evidence>
<keyword evidence="2" id="KW-0813">Transport</keyword>
<evidence type="ECO:0000256" key="9">
    <source>
        <dbReference type="SAM" id="Phobius"/>
    </source>
</evidence>
<organism evidence="11 12">
    <name type="scientific">Simplicispira metamorpha</name>
    <dbReference type="NCBI Taxonomy" id="80881"/>
    <lineage>
        <taxon>Bacteria</taxon>
        <taxon>Pseudomonadati</taxon>
        <taxon>Pseudomonadota</taxon>
        <taxon>Betaproteobacteria</taxon>
        <taxon>Burkholderiales</taxon>
        <taxon>Comamonadaceae</taxon>
        <taxon>Simplicispira</taxon>
    </lineage>
</organism>
<keyword evidence="4" id="KW-0997">Cell inner membrane</keyword>
<evidence type="ECO:0000259" key="10">
    <source>
        <dbReference type="Pfam" id="PF11356"/>
    </source>
</evidence>